<comment type="subcellular location">
    <subcellularLocation>
        <location evidence="1">Membrane</location>
        <topology evidence="1">Multi-pass membrane protein</topology>
    </subcellularLocation>
</comment>
<dbReference type="Pfam" id="PF02600">
    <property type="entry name" value="DsbB"/>
    <property type="match status" value="1"/>
</dbReference>
<name>A0A6M4AZ12_9SPHN</name>
<dbReference type="Gene3D" id="1.20.1550.10">
    <property type="entry name" value="DsbB-like"/>
    <property type="match status" value="1"/>
</dbReference>
<evidence type="ECO:0000256" key="1">
    <source>
        <dbReference type="ARBA" id="ARBA00004141"/>
    </source>
</evidence>
<dbReference type="AlphaFoldDB" id="A0A6M4AZ12"/>
<dbReference type="GO" id="GO:0015035">
    <property type="term" value="F:protein-disulfide reductase activity"/>
    <property type="evidence" value="ECO:0007669"/>
    <property type="project" value="InterPro"/>
</dbReference>
<proteinExistence type="predicted"/>
<sequence>MALPMTASSLRPAALLAFLIPAIALTGALTSQYVFGLYPCEMCHWQRWPHYAALVPALAAILLPLQPGAKRGLILIAALLIAASGAIGAYHAGVEYGFWPGFSTCTAGVGTSLEAIWNAPVIRCDVPAFTLFGISMAGYNAIASLGGAALVAVLLKRASSQG</sequence>
<feature type="transmembrane region" description="Helical" evidence="5">
    <location>
        <begin position="72"/>
        <end position="92"/>
    </location>
</feature>
<dbReference type="SUPFAM" id="SSF158442">
    <property type="entry name" value="DsbB-like"/>
    <property type="match status" value="1"/>
</dbReference>
<dbReference type="KEGG" id="slan:GV829_07160"/>
<dbReference type="GO" id="GO:0016020">
    <property type="term" value="C:membrane"/>
    <property type="evidence" value="ECO:0007669"/>
    <property type="project" value="UniProtKB-SubCell"/>
</dbReference>
<reference evidence="6 7" key="1">
    <citation type="submission" date="2020-01" db="EMBL/GenBank/DDBJ databases">
        <title>Sphingomonas sp. strain CSW-10.</title>
        <authorList>
            <person name="Chen W.-M."/>
        </authorList>
    </citation>
    <scope>NUCLEOTIDE SEQUENCE [LARGE SCALE GENOMIC DNA]</scope>
    <source>
        <strain evidence="6 7">CSW-10</strain>
    </source>
</reference>
<evidence type="ECO:0000313" key="7">
    <source>
        <dbReference type="Proteomes" id="UP000503018"/>
    </source>
</evidence>
<keyword evidence="3 5" id="KW-1133">Transmembrane helix</keyword>
<dbReference type="InterPro" id="IPR023380">
    <property type="entry name" value="DsbB-like_sf"/>
</dbReference>
<evidence type="ECO:0000256" key="5">
    <source>
        <dbReference type="SAM" id="Phobius"/>
    </source>
</evidence>
<evidence type="ECO:0000256" key="4">
    <source>
        <dbReference type="ARBA" id="ARBA00023136"/>
    </source>
</evidence>
<dbReference type="EMBL" id="CP053015">
    <property type="protein sequence ID" value="QJQ32261.1"/>
    <property type="molecule type" value="Genomic_DNA"/>
</dbReference>
<dbReference type="PIRSF" id="PIRSF033913">
    <property type="entry name" value="S-S_format_DsbB"/>
    <property type="match status" value="1"/>
</dbReference>
<keyword evidence="2 5" id="KW-0812">Transmembrane</keyword>
<dbReference type="Proteomes" id="UP000503018">
    <property type="component" value="Chromosome"/>
</dbReference>
<feature type="transmembrane region" description="Helical" evidence="5">
    <location>
        <begin position="137"/>
        <end position="155"/>
    </location>
</feature>
<feature type="transmembrane region" description="Helical" evidence="5">
    <location>
        <begin position="48"/>
        <end position="65"/>
    </location>
</feature>
<dbReference type="InterPro" id="IPR003752">
    <property type="entry name" value="DiS_bond_form_DsbB/BdbC"/>
</dbReference>
<evidence type="ECO:0000256" key="2">
    <source>
        <dbReference type="ARBA" id="ARBA00022692"/>
    </source>
</evidence>
<keyword evidence="7" id="KW-1185">Reference proteome</keyword>
<protein>
    <submittedName>
        <fullName evidence="6">Disulfide bond formation protein B</fullName>
    </submittedName>
</protein>
<accession>A0A6M4AZ12</accession>
<gene>
    <name evidence="6" type="ORF">GV829_07160</name>
</gene>
<organism evidence="6 7">
    <name type="scientific">Sphingomonas lacunae</name>
    <dbReference type="NCBI Taxonomy" id="2698828"/>
    <lineage>
        <taxon>Bacteria</taxon>
        <taxon>Pseudomonadati</taxon>
        <taxon>Pseudomonadota</taxon>
        <taxon>Alphaproteobacteria</taxon>
        <taxon>Sphingomonadales</taxon>
        <taxon>Sphingomonadaceae</taxon>
        <taxon>Sphingomonas</taxon>
    </lineage>
</organism>
<keyword evidence="4 5" id="KW-0472">Membrane</keyword>
<evidence type="ECO:0000313" key="6">
    <source>
        <dbReference type="EMBL" id="QJQ32261.1"/>
    </source>
</evidence>
<dbReference type="InterPro" id="IPR024199">
    <property type="entry name" value="Uncharacterised_DsbB"/>
</dbReference>
<evidence type="ECO:0000256" key="3">
    <source>
        <dbReference type="ARBA" id="ARBA00022989"/>
    </source>
</evidence>
<dbReference type="GO" id="GO:0006457">
    <property type="term" value="P:protein folding"/>
    <property type="evidence" value="ECO:0007669"/>
    <property type="project" value="InterPro"/>
</dbReference>